<dbReference type="CDD" id="cd10954">
    <property type="entry name" value="CE4_CtAXE_like"/>
    <property type="match status" value="1"/>
</dbReference>
<evidence type="ECO:0000313" key="4">
    <source>
        <dbReference type="EMBL" id="QBE96686.1"/>
    </source>
</evidence>
<dbReference type="GO" id="GO:0016810">
    <property type="term" value="F:hydrolase activity, acting on carbon-nitrogen (but not peptide) bonds"/>
    <property type="evidence" value="ECO:0007669"/>
    <property type="project" value="InterPro"/>
</dbReference>
<reference evidence="4 5" key="1">
    <citation type="submission" date="2019-01" db="EMBL/GenBank/DDBJ databases">
        <title>PMF-metabolizing Aryl O-demethylase.</title>
        <authorList>
            <person name="Kim M."/>
        </authorList>
    </citation>
    <scope>NUCLEOTIDE SEQUENCE [LARGE SCALE GENOMIC DNA]</scope>
    <source>
        <strain evidence="4 5">PMF1</strain>
    </source>
</reference>
<dbReference type="EMBL" id="CP035945">
    <property type="protein sequence ID" value="QBE96686.1"/>
    <property type="molecule type" value="Genomic_DNA"/>
</dbReference>
<accession>A0A4P6LX35</accession>
<dbReference type="Pfam" id="PF01522">
    <property type="entry name" value="Polysacc_deac_1"/>
    <property type="match status" value="1"/>
</dbReference>
<dbReference type="InterPro" id="IPR011330">
    <property type="entry name" value="Glyco_hydro/deAcase_b/a-brl"/>
</dbReference>
<sequence>MSKNKTWLCLAVLLVLTAVGALKYGTESVGKMDIQTAGELSDEEHPKIALTFDDGPHAVYTPKLLDGLKKRGIHATFFLIGKNIEGNEDIVKRIQDEGHLIGSHTYNHVQLNKLSESKARDEVLKGCNKIYETTGTYSSFVRPPYGAWKKNLDFCITMIPVSWNVDSLDWKTQNTEKIVKRVVKDVEEGDIILMHDIFDTSVEAALQIADTLTEEGYQFVTVDELLLE</sequence>
<dbReference type="KEGG" id="bpro:PMF13cell1_02233"/>
<dbReference type="Proteomes" id="UP000289794">
    <property type="component" value="Chromosome"/>
</dbReference>
<evidence type="ECO:0000259" key="3">
    <source>
        <dbReference type="PROSITE" id="PS51677"/>
    </source>
</evidence>
<dbReference type="PROSITE" id="PS51677">
    <property type="entry name" value="NODB"/>
    <property type="match status" value="1"/>
</dbReference>
<feature type="domain" description="NodB homology" evidence="3">
    <location>
        <begin position="46"/>
        <end position="220"/>
    </location>
</feature>
<organism evidence="4 5">
    <name type="scientific">Blautia producta</name>
    <dbReference type="NCBI Taxonomy" id="33035"/>
    <lineage>
        <taxon>Bacteria</taxon>
        <taxon>Bacillati</taxon>
        <taxon>Bacillota</taxon>
        <taxon>Clostridia</taxon>
        <taxon>Lachnospirales</taxon>
        <taxon>Lachnospiraceae</taxon>
        <taxon>Blautia</taxon>
    </lineage>
</organism>
<proteinExistence type="predicted"/>
<dbReference type="GO" id="GO:0016020">
    <property type="term" value="C:membrane"/>
    <property type="evidence" value="ECO:0007669"/>
    <property type="project" value="TreeGrafter"/>
</dbReference>
<name>A0A4P6LX35_9FIRM</name>
<evidence type="ECO:0000256" key="1">
    <source>
        <dbReference type="ARBA" id="ARBA00022723"/>
    </source>
</evidence>
<dbReference type="InterPro" id="IPR002509">
    <property type="entry name" value="NODB_dom"/>
</dbReference>
<dbReference type="Gene3D" id="3.20.20.370">
    <property type="entry name" value="Glycoside hydrolase/deacetylase"/>
    <property type="match status" value="1"/>
</dbReference>
<keyword evidence="2 4" id="KW-0378">Hydrolase</keyword>
<gene>
    <name evidence="4" type="primary">pgdA_2</name>
    <name evidence="4" type="ORF">PMF13cell1_02233</name>
</gene>
<keyword evidence="1" id="KW-0479">Metal-binding</keyword>
<dbReference type="GO" id="GO:0046872">
    <property type="term" value="F:metal ion binding"/>
    <property type="evidence" value="ECO:0007669"/>
    <property type="project" value="UniProtKB-KW"/>
</dbReference>
<dbReference type="InterPro" id="IPR050248">
    <property type="entry name" value="Polysacc_deacetylase_ArnD"/>
</dbReference>
<dbReference type="AlphaFoldDB" id="A0A4P6LX35"/>
<protein>
    <submittedName>
        <fullName evidence="4">Peptidoglycan-N-acetylglucosamine deacetylase</fullName>
        <ecNumber evidence="4">3.5.1.104</ecNumber>
    </submittedName>
</protein>
<dbReference type="RefSeq" id="WP_029470110.1">
    <property type="nucleotide sequence ID" value="NZ_AP031439.1"/>
</dbReference>
<dbReference type="PANTHER" id="PTHR10587">
    <property type="entry name" value="GLYCOSYL TRANSFERASE-RELATED"/>
    <property type="match status" value="1"/>
</dbReference>
<dbReference type="SUPFAM" id="SSF88713">
    <property type="entry name" value="Glycoside hydrolase/deacetylase"/>
    <property type="match status" value="1"/>
</dbReference>
<dbReference type="GO" id="GO:0005975">
    <property type="term" value="P:carbohydrate metabolic process"/>
    <property type="evidence" value="ECO:0007669"/>
    <property type="project" value="InterPro"/>
</dbReference>
<dbReference type="EC" id="3.5.1.104" evidence="4"/>
<evidence type="ECO:0000313" key="5">
    <source>
        <dbReference type="Proteomes" id="UP000289794"/>
    </source>
</evidence>
<dbReference type="PANTHER" id="PTHR10587:SF133">
    <property type="entry name" value="CHITIN DEACETYLASE 1-RELATED"/>
    <property type="match status" value="1"/>
</dbReference>
<evidence type="ECO:0000256" key="2">
    <source>
        <dbReference type="ARBA" id="ARBA00022801"/>
    </source>
</evidence>